<organism evidence="3 4">
    <name type="scientific">Hyphomonas beringensis</name>
    <dbReference type="NCBI Taxonomy" id="1280946"/>
    <lineage>
        <taxon>Bacteria</taxon>
        <taxon>Pseudomonadati</taxon>
        <taxon>Pseudomonadota</taxon>
        <taxon>Alphaproteobacteria</taxon>
        <taxon>Hyphomonadales</taxon>
        <taxon>Hyphomonadaceae</taxon>
        <taxon>Hyphomonas</taxon>
    </lineage>
</organism>
<comment type="similarity">
    <text evidence="1">Belongs to the barstar family.</text>
</comment>
<evidence type="ECO:0000256" key="1">
    <source>
        <dbReference type="ARBA" id="ARBA00006845"/>
    </source>
</evidence>
<dbReference type="Proteomes" id="UP000027037">
    <property type="component" value="Unassembled WGS sequence"/>
</dbReference>
<dbReference type="SUPFAM" id="SSF52038">
    <property type="entry name" value="Barstar-related"/>
    <property type="match status" value="1"/>
</dbReference>
<dbReference type="Gene3D" id="3.30.370.10">
    <property type="entry name" value="Barstar-like"/>
    <property type="match status" value="1"/>
</dbReference>
<keyword evidence="4" id="KW-1185">Reference proteome</keyword>
<dbReference type="EMBL" id="AWFF01000025">
    <property type="protein sequence ID" value="KCZ56227.1"/>
    <property type="molecule type" value="Genomic_DNA"/>
</dbReference>
<name>A0A062UD48_9PROT</name>
<reference evidence="3 4" key="1">
    <citation type="journal article" date="2014" name="Antonie Van Leeuwenhoek">
        <title>Hyphomonas beringensis sp. nov. and Hyphomonas chukchiensis sp. nov., isolated from surface seawater of the Bering Sea and Chukchi Sea.</title>
        <authorList>
            <person name="Li C."/>
            <person name="Lai Q."/>
            <person name="Li G."/>
            <person name="Dong C."/>
            <person name="Wang J."/>
            <person name="Liao Y."/>
            <person name="Shao Z."/>
        </authorList>
    </citation>
    <scope>NUCLEOTIDE SEQUENCE [LARGE SCALE GENOMIC DNA]</scope>
    <source>
        <strain evidence="3 4">25B14_1</strain>
    </source>
</reference>
<dbReference type="InterPro" id="IPR000468">
    <property type="entry name" value="Barstar"/>
</dbReference>
<dbReference type="AlphaFoldDB" id="A0A062UD48"/>
<evidence type="ECO:0000313" key="3">
    <source>
        <dbReference type="EMBL" id="KCZ56227.1"/>
    </source>
</evidence>
<proteinExistence type="inferred from homology"/>
<comment type="caution">
    <text evidence="3">The sequence shown here is derived from an EMBL/GenBank/DDBJ whole genome shotgun (WGS) entry which is preliminary data.</text>
</comment>
<sequence>MILEIDGREIKAVSDFHDRLMAAPGMPHFYGRNFAALNDVLNGFIERPFKIVWRNAAVSRANLGEDFNKLVWVMQQGVEDTTSSERKFEFEIIE</sequence>
<feature type="domain" description="Barstar (barnase inhibitor)" evidence="2">
    <location>
        <begin position="2"/>
        <end position="90"/>
    </location>
</feature>
<accession>A0A062UD48</accession>
<dbReference type="eggNOG" id="COG2732">
    <property type="taxonomic scope" value="Bacteria"/>
</dbReference>
<dbReference type="OrthoDB" id="7575400at2"/>
<dbReference type="PATRIC" id="fig|1280946.3.peg.645"/>
<evidence type="ECO:0000313" key="4">
    <source>
        <dbReference type="Proteomes" id="UP000027037"/>
    </source>
</evidence>
<dbReference type="InterPro" id="IPR035905">
    <property type="entry name" value="Barstar-like_sf"/>
</dbReference>
<evidence type="ECO:0000259" key="2">
    <source>
        <dbReference type="Pfam" id="PF01337"/>
    </source>
</evidence>
<dbReference type="RefSeq" id="WP_034792095.1">
    <property type="nucleotide sequence ID" value="NZ_AWFF01000025.1"/>
</dbReference>
<protein>
    <recommendedName>
        <fullName evidence="2">Barstar (barnase inhibitor) domain-containing protein</fullName>
    </recommendedName>
</protein>
<gene>
    <name evidence="3" type="ORF">HY29_09245</name>
</gene>
<dbReference type="Pfam" id="PF01337">
    <property type="entry name" value="Barstar"/>
    <property type="match status" value="1"/>
</dbReference>